<dbReference type="VEuPathDB" id="CryptoDB:Vbra_2963"/>
<dbReference type="PANTHER" id="PTHR47966">
    <property type="entry name" value="BETA-SITE APP-CLEAVING ENZYME, ISOFORM A-RELATED"/>
    <property type="match status" value="1"/>
</dbReference>
<accession>A0A0G4EN89</accession>
<keyword evidence="13" id="KW-1185">Reference proteome</keyword>
<dbReference type="FunCoup" id="A0A0G4EN89">
    <property type="interactions" value="14"/>
</dbReference>
<dbReference type="InterPro" id="IPR021109">
    <property type="entry name" value="Peptidase_aspartic_dom_sf"/>
</dbReference>
<dbReference type="PROSITE" id="PS00141">
    <property type="entry name" value="ASP_PROTEASE"/>
    <property type="match status" value="2"/>
</dbReference>
<feature type="disulfide bond" evidence="8">
    <location>
        <begin position="175"/>
        <end position="179"/>
    </location>
</feature>
<evidence type="ECO:0000256" key="3">
    <source>
        <dbReference type="ARBA" id="ARBA00022750"/>
    </source>
</evidence>
<dbReference type="AlphaFoldDB" id="A0A0G4EN89"/>
<evidence type="ECO:0000256" key="1">
    <source>
        <dbReference type="ARBA" id="ARBA00007447"/>
    </source>
</evidence>
<keyword evidence="4 9" id="KW-0378">Hydrolase</keyword>
<proteinExistence type="inferred from homology"/>
<evidence type="ECO:0000256" key="2">
    <source>
        <dbReference type="ARBA" id="ARBA00022670"/>
    </source>
</evidence>
<dbReference type="InterPro" id="IPR033121">
    <property type="entry name" value="PEPTIDASE_A1"/>
</dbReference>
<keyword evidence="10" id="KW-0812">Transmembrane</keyword>
<dbReference type="PRINTS" id="PR00792">
    <property type="entry name" value="PEPSIN"/>
</dbReference>
<evidence type="ECO:0000256" key="7">
    <source>
        <dbReference type="PIRSR" id="PIRSR601461-1"/>
    </source>
</evidence>
<feature type="transmembrane region" description="Helical" evidence="10">
    <location>
        <begin position="34"/>
        <end position="55"/>
    </location>
</feature>
<gene>
    <name evidence="12" type="ORF">Vbra_2963</name>
</gene>
<dbReference type="FunFam" id="2.40.70.10:FF:000002">
    <property type="entry name" value="Vacuolar aspartic proteinase"/>
    <property type="match status" value="1"/>
</dbReference>
<keyword evidence="6" id="KW-0325">Glycoprotein</keyword>
<dbReference type="GO" id="GO:0006508">
    <property type="term" value="P:proteolysis"/>
    <property type="evidence" value="ECO:0007669"/>
    <property type="project" value="UniProtKB-KW"/>
</dbReference>
<keyword evidence="10" id="KW-1133">Transmembrane helix</keyword>
<dbReference type="Gene3D" id="2.40.70.10">
    <property type="entry name" value="Acid Proteases"/>
    <property type="match status" value="2"/>
</dbReference>
<dbReference type="PhylomeDB" id="A0A0G4EN89"/>
<sequence>MPADYFPMMEQGEATTDTLLDRGRAAHHHKMAKIMGVIGGCAGLLLVASLCFLGARRNVIDTATKPMAAITLVASPPSGQPVRPERDDGVMRIALHKRESLKDIYRRYGVAPLPRNRTLNGDLLTAFRAGEADIDLHDYENAQYFGSISLGSNEQEFTMIFDTGSSNVWVPSALCDRSCGSHSKYDHKSSSSYAKDGRNFHIVYGSGPVSGFLSSDALNVGDIQLKEYTFAEVTDASGLGLAYSIGKFDGILGLGFPSISVDGIEPPFVTMVKRGLVKEPVFAFYLGTANGMDGELVLGGIDPKHYTGEIHYVPLAAENYWTVRLESLLVGSDSINAGHVAIVDSGTSIMAGPSKLVDALAKKVGAHRFFLNPQEWVVNCKNIPTMPNISFELGGKMFELTPQDYTLKLGDSPFLPCLFAFQGIDLGNGPPLWILGDVFMRKYYSIFDYGNKRIGLAKAASGGPTTES</sequence>
<organism evidence="12 13">
    <name type="scientific">Vitrella brassicaformis (strain CCMP3155)</name>
    <dbReference type="NCBI Taxonomy" id="1169540"/>
    <lineage>
        <taxon>Eukaryota</taxon>
        <taxon>Sar</taxon>
        <taxon>Alveolata</taxon>
        <taxon>Colpodellida</taxon>
        <taxon>Vitrellaceae</taxon>
        <taxon>Vitrella</taxon>
    </lineage>
</organism>
<keyword evidence="3 9" id="KW-0064">Aspartyl protease</keyword>
<evidence type="ECO:0000256" key="9">
    <source>
        <dbReference type="RuleBase" id="RU000454"/>
    </source>
</evidence>
<evidence type="ECO:0000313" key="12">
    <source>
        <dbReference type="EMBL" id="CEL99302.1"/>
    </source>
</evidence>
<evidence type="ECO:0000313" key="13">
    <source>
        <dbReference type="Proteomes" id="UP000041254"/>
    </source>
</evidence>
<dbReference type="FunFam" id="2.40.70.10:FF:000008">
    <property type="entry name" value="Cathepsin D"/>
    <property type="match status" value="1"/>
</dbReference>
<dbReference type="InterPro" id="IPR001969">
    <property type="entry name" value="Aspartic_peptidase_AS"/>
</dbReference>
<dbReference type="PROSITE" id="PS51767">
    <property type="entry name" value="PEPTIDASE_A1"/>
    <property type="match status" value="1"/>
</dbReference>
<dbReference type="Proteomes" id="UP000041254">
    <property type="component" value="Unassembled WGS sequence"/>
</dbReference>
<dbReference type="InterPro" id="IPR001461">
    <property type="entry name" value="Aspartic_peptidase_A1"/>
</dbReference>
<evidence type="ECO:0000256" key="10">
    <source>
        <dbReference type="SAM" id="Phobius"/>
    </source>
</evidence>
<dbReference type="SUPFAM" id="SSF50630">
    <property type="entry name" value="Acid proteases"/>
    <property type="match status" value="1"/>
</dbReference>
<keyword evidence="10" id="KW-0472">Membrane</keyword>
<evidence type="ECO:0000256" key="5">
    <source>
        <dbReference type="ARBA" id="ARBA00023157"/>
    </source>
</evidence>
<keyword evidence="5 8" id="KW-1015">Disulfide bond</keyword>
<dbReference type="GO" id="GO:0004190">
    <property type="term" value="F:aspartic-type endopeptidase activity"/>
    <property type="evidence" value="ECO:0007669"/>
    <property type="project" value="UniProtKB-KW"/>
</dbReference>
<evidence type="ECO:0000256" key="4">
    <source>
        <dbReference type="ARBA" id="ARBA00022801"/>
    </source>
</evidence>
<evidence type="ECO:0000259" key="11">
    <source>
        <dbReference type="PROSITE" id="PS51767"/>
    </source>
</evidence>
<dbReference type="Pfam" id="PF00026">
    <property type="entry name" value="Asp"/>
    <property type="match status" value="1"/>
</dbReference>
<dbReference type="PANTHER" id="PTHR47966:SF51">
    <property type="entry name" value="BETA-SITE APP-CLEAVING ENZYME, ISOFORM A-RELATED"/>
    <property type="match status" value="1"/>
</dbReference>
<name>A0A0G4EN89_VITBC</name>
<feature type="active site" evidence="7">
    <location>
        <position position="162"/>
    </location>
</feature>
<feature type="active site" evidence="7">
    <location>
        <position position="344"/>
    </location>
</feature>
<dbReference type="OrthoDB" id="771136at2759"/>
<reference evidence="12 13" key="1">
    <citation type="submission" date="2014-11" db="EMBL/GenBank/DDBJ databases">
        <authorList>
            <person name="Zhu J."/>
            <person name="Qi W."/>
            <person name="Song R."/>
        </authorList>
    </citation>
    <scope>NUCLEOTIDE SEQUENCE [LARGE SCALE GENOMIC DNA]</scope>
</reference>
<evidence type="ECO:0000256" key="6">
    <source>
        <dbReference type="ARBA" id="ARBA00023180"/>
    </source>
</evidence>
<dbReference type="OMA" id="KYDHDAS"/>
<keyword evidence="2 9" id="KW-0645">Protease</keyword>
<dbReference type="InParanoid" id="A0A0G4EN89"/>
<feature type="domain" description="Peptidase A1" evidence="11">
    <location>
        <begin position="144"/>
        <end position="457"/>
    </location>
</feature>
<dbReference type="EMBL" id="CDMY01000277">
    <property type="protein sequence ID" value="CEL99302.1"/>
    <property type="molecule type" value="Genomic_DNA"/>
</dbReference>
<protein>
    <recommendedName>
        <fullName evidence="11">Peptidase A1 domain-containing protein</fullName>
    </recommendedName>
</protein>
<evidence type="ECO:0000256" key="8">
    <source>
        <dbReference type="PIRSR" id="PIRSR601461-2"/>
    </source>
</evidence>
<dbReference type="STRING" id="1169540.A0A0G4EN89"/>
<comment type="similarity">
    <text evidence="1 9">Belongs to the peptidase A1 family.</text>
</comment>